<organism evidence="2">
    <name type="scientific">viral metagenome</name>
    <dbReference type="NCBI Taxonomy" id="1070528"/>
    <lineage>
        <taxon>unclassified sequences</taxon>
        <taxon>metagenomes</taxon>
        <taxon>organismal metagenomes</taxon>
    </lineage>
</organism>
<evidence type="ECO:0000259" key="1">
    <source>
        <dbReference type="Pfam" id="PF00535"/>
    </source>
</evidence>
<dbReference type="Gene3D" id="3.90.550.10">
    <property type="entry name" value="Spore Coat Polysaccharide Biosynthesis Protein SpsA, Chain A"/>
    <property type="match status" value="1"/>
</dbReference>
<dbReference type="SUPFAM" id="SSF48452">
    <property type="entry name" value="TPR-like"/>
    <property type="match status" value="1"/>
</dbReference>
<evidence type="ECO:0000313" key="2">
    <source>
        <dbReference type="EMBL" id="QHT95412.1"/>
    </source>
</evidence>
<dbReference type="Gene3D" id="1.25.40.10">
    <property type="entry name" value="Tetratricopeptide repeat domain"/>
    <property type="match status" value="1"/>
</dbReference>
<name>A0A6C0IQX8_9ZZZZ</name>
<dbReference type="InterPro" id="IPR029044">
    <property type="entry name" value="Nucleotide-diphossugar_trans"/>
</dbReference>
<protein>
    <recommendedName>
        <fullName evidence="1">Glycosyltransferase 2-like domain-containing protein</fullName>
    </recommendedName>
</protein>
<reference evidence="2" key="1">
    <citation type="journal article" date="2020" name="Nature">
        <title>Giant virus diversity and host interactions through global metagenomics.</title>
        <authorList>
            <person name="Schulz F."/>
            <person name="Roux S."/>
            <person name="Paez-Espino D."/>
            <person name="Jungbluth S."/>
            <person name="Walsh D.A."/>
            <person name="Denef V.J."/>
            <person name="McMahon K.D."/>
            <person name="Konstantinidis K.T."/>
            <person name="Eloe-Fadrosh E.A."/>
            <person name="Kyrpides N.C."/>
            <person name="Woyke T."/>
        </authorList>
    </citation>
    <scope>NUCLEOTIDE SEQUENCE</scope>
    <source>
        <strain evidence="2">GVMAG-M-3300024261-8</strain>
    </source>
</reference>
<dbReference type="SUPFAM" id="SSF53448">
    <property type="entry name" value="Nucleotide-diphospho-sugar transferases"/>
    <property type="match status" value="1"/>
</dbReference>
<dbReference type="EMBL" id="MN740240">
    <property type="protein sequence ID" value="QHT95412.1"/>
    <property type="molecule type" value="Genomic_DNA"/>
</dbReference>
<dbReference type="Pfam" id="PF00535">
    <property type="entry name" value="Glycos_transf_2"/>
    <property type="match status" value="1"/>
</dbReference>
<sequence length="685" mass="80892">MPKICLNMIVKNESKIITRFFDSVLPFIDGYCICDTGSTDNTQDIIHSYFQEKNIPGKIVEKEFVDFATNRNYALSACKSMTDMDYILLLDADMKLCVGDMNVSEFKQNMRDDTYFLFQGNDHFFYKNVRIVRNRPEYKYWGVTHEYMSTPNGCTHYTIQKKDLFIHDIGDGGAKDDKFARDIRLLRKGLEIHPNNERYLFYLANSYLDAGQYQGAIDTYKQRIQVGGWKEEVWYCYYSIGRAYKLLFTSENMHNANYIFHAIYYWMEAYNYYPERIENLYEIVKIYREQGKHILAYQFYLMADYQRKHHYSDDHLFHEKAIYDHKLDYELSIMAYYVDVNHNEIHDKIHRLLSNNTIDDTIFNNILSNYKFYTPRLRDVDSGNHPQHTIQQVCREFVNTNPEFCMSTPSITLLETGELAANVRYVNYKINEKGEYLNKDQIISKNVVYVLDNANYNVRTSFDIQHDDQYDGLYVGLEDIKLLNNFGELTYICNRGVQSNKIQVEYGSIGASGVCSSRLLDLENQKTIEKNWVLFHNKKEDALQFVYNWCPLQIGNFLDNIETDDSRTYNTVISKTHATPRLFQRIRGSTNGVLIDNELWFVCHLVNYENKRHYYHIFVVLDPDNDYKLKRYSKLFTFDKQPVEYTTGFVYDAKKNSFLIGYSTNDCTTNFVDISKENVNNLFIG</sequence>
<dbReference type="PANTHER" id="PTHR43630:SF2">
    <property type="entry name" value="GLYCOSYLTRANSFERASE"/>
    <property type="match status" value="1"/>
</dbReference>
<proteinExistence type="predicted"/>
<dbReference type="InterPro" id="IPR011990">
    <property type="entry name" value="TPR-like_helical_dom_sf"/>
</dbReference>
<dbReference type="AlphaFoldDB" id="A0A6C0IQX8"/>
<accession>A0A6C0IQX8</accession>
<dbReference type="PANTHER" id="PTHR43630">
    <property type="entry name" value="POLY-BETA-1,6-N-ACETYL-D-GLUCOSAMINE SYNTHASE"/>
    <property type="match status" value="1"/>
</dbReference>
<dbReference type="InterPro" id="IPR001173">
    <property type="entry name" value="Glyco_trans_2-like"/>
</dbReference>
<feature type="domain" description="Glycosyltransferase 2-like" evidence="1">
    <location>
        <begin position="8"/>
        <end position="134"/>
    </location>
</feature>